<dbReference type="SMART" id="SM00708">
    <property type="entry name" value="PhBP"/>
    <property type="match status" value="1"/>
</dbReference>
<keyword evidence="2" id="KW-1185">Reference proteome</keyword>
<dbReference type="RefSeq" id="XP_034118337.1">
    <property type="nucleotide sequence ID" value="XM_034262446.2"/>
</dbReference>
<proteinExistence type="predicted"/>
<protein>
    <submittedName>
        <fullName evidence="3">Uncharacterized protein LOC117577600</fullName>
    </submittedName>
</protein>
<dbReference type="Pfam" id="PF01395">
    <property type="entry name" value="PBP_GOBP"/>
    <property type="match status" value="1"/>
</dbReference>
<dbReference type="GeneID" id="117577600"/>
<reference evidence="3" key="1">
    <citation type="submission" date="2025-08" db="UniProtKB">
        <authorList>
            <consortium name="RefSeq"/>
        </authorList>
    </citation>
    <scope>IDENTIFICATION</scope>
    <source>
        <strain evidence="3">15112-1751.03</strain>
        <tissue evidence="3">Whole Adult</tissue>
    </source>
</reference>
<dbReference type="CTD" id="33038"/>
<dbReference type="Gene3D" id="1.10.238.20">
    <property type="entry name" value="Pheromone/general odorant binding protein domain"/>
    <property type="match status" value="1"/>
</dbReference>
<dbReference type="SUPFAM" id="SSF47565">
    <property type="entry name" value="Insect pheromone/odorant-binding proteins"/>
    <property type="match status" value="1"/>
</dbReference>
<dbReference type="Proteomes" id="UP000515160">
    <property type="component" value="Chromosome X"/>
</dbReference>
<feature type="chain" id="PRO_5028192802" evidence="1">
    <location>
        <begin position="28"/>
        <end position="160"/>
    </location>
</feature>
<sequence>MRKQATWLTALLMLACSCSTWLQLVQANDDSDEVMTMKMSEVVDLLMPFGQSCDPVPERVHLEEMVLNKDDASHPSKCFRRCMLMQFELMPEGEKLYDGAKTNEMMNMMFPDKEEQSRLITAKCNQASGLTDECEIAHSIAMCMLREMRVAAYKIPEIKD</sequence>
<dbReference type="InterPro" id="IPR036728">
    <property type="entry name" value="PBP_GOBP_sf"/>
</dbReference>
<dbReference type="OrthoDB" id="7370359at2759"/>
<evidence type="ECO:0000256" key="1">
    <source>
        <dbReference type="SAM" id="SignalP"/>
    </source>
</evidence>
<evidence type="ECO:0000313" key="3">
    <source>
        <dbReference type="RefSeq" id="XP_034118337.1"/>
    </source>
</evidence>
<organism evidence="2 3">
    <name type="scientific">Drosophila albomicans</name>
    <name type="common">Fruit fly</name>
    <dbReference type="NCBI Taxonomy" id="7291"/>
    <lineage>
        <taxon>Eukaryota</taxon>
        <taxon>Metazoa</taxon>
        <taxon>Ecdysozoa</taxon>
        <taxon>Arthropoda</taxon>
        <taxon>Hexapoda</taxon>
        <taxon>Insecta</taxon>
        <taxon>Pterygota</taxon>
        <taxon>Neoptera</taxon>
        <taxon>Endopterygota</taxon>
        <taxon>Diptera</taxon>
        <taxon>Brachycera</taxon>
        <taxon>Muscomorpha</taxon>
        <taxon>Ephydroidea</taxon>
        <taxon>Drosophilidae</taxon>
        <taxon>Drosophila</taxon>
    </lineage>
</organism>
<name>A0A6P8ZFL0_DROAB</name>
<dbReference type="PROSITE" id="PS51257">
    <property type="entry name" value="PROKAR_LIPOPROTEIN"/>
    <property type="match status" value="1"/>
</dbReference>
<dbReference type="AlphaFoldDB" id="A0A6P8ZFL0"/>
<accession>A0A6P8ZFL0</accession>
<gene>
    <name evidence="3" type="primary">LOC117577600</name>
</gene>
<keyword evidence="1" id="KW-0732">Signal</keyword>
<feature type="signal peptide" evidence="1">
    <location>
        <begin position="1"/>
        <end position="27"/>
    </location>
</feature>
<dbReference type="CDD" id="cd23992">
    <property type="entry name" value="PBP_GOBP"/>
    <property type="match status" value="1"/>
</dbReference>
<evidence type="ECO:0000313" key="2">
    <source>
        <dbReference type="Proteomes" id="UP000515160"/>
    </source>
</evidence>
<dbReference type="GO" id="GO:0005549">
    <property type="term" value="F:odorant binding"/>
    <property type="evidence" value="ECO:0007669"/>
    <property type="project" value="InterPro"/>
</dbReference>
<dbReference type="InterPro" id="IPR006170">
    <property type="entry name" value="PBP/GOBP"/>
</dbReference>